<organism evidence="5 6">
    <name type="scientific">Kluyvera georgiana ATCC 51603</name>
    <dbReference type="NCBI Taxonomy" id="1354264"/>
    <lineage>
        <taxon>Bacteria</taxon>
        <taxon>Pseudomonadati</taxon>
        <taxon>Pseudomonadota</taxon>
        <taxon>Gammaproteobacteria</taxon>
        <taxon>Enterobacterales</taxon>
        <taxon>Enterobacteriaceae</taxon>
        <taxon>Kluyvera</taxon>
    </lineage>
</organism>
<dbReference type="InterPro" id="IPR050679">
    <property type="entry name" value="Bact_HTH_transcr_reg"/>
</dbReference>
<name>A0A1B7K3M3_9ENTR</name>
<dbReference type="PATRIC" id="fig|1354264.4.peg.1512"/>
<dbReference type="InterPro" id="IPR036388">
    <property type="entry name" value="WH-like_DNA-bd_sf"/>
</dbReference>
<dbReference type="AlphaFoldDB" id="A0A1B7K3M3"/>
<dbReference type="Pfam" id="PF07702">
    <property type="entry name" value="UTRA"/>
    <property type="match status" value="1"/>
</dbReference>
<proteinExistence type="predicted"/>
<dbReference type="GO" id="GO:0003677">
    <property type="term" value="F:DNA binding"/>
    <property type="evidence" value="ECO:0007669"/>
    <property type="project" value="UniProtKB-KW"/>
</dbReference>
<dbReference type="PROSITE" id="PS50949">
    <property type="entry name" value="HTH_GNTR"/>
    <property type="match status" value="1"/>
</dbReference>
<dbReference type="Gene3D" id="1.10.10.10">
    <property type="entry name" value="Winged helix-like DNA-binding domain superfamily/Winged helix DNA-binding domain"/>
    <property type="match status" value="1"/>
</dbReference>
<dbReference type="InterPro" id="IPR011663">
    <property type="entry name" value="UTRA"/>
</dbReference>
<dbReference type="SUPFAM" id="SSF64288">
    <property type="entry name" value="Chorismate lyase-like"/>
    <property type="match status" value="1"/>
</dbReference>
<keyword evidence="1" id="KW-0805">Transcription regulation</keyword>
<dbReference type="EMBL" id="LXEU01000035">
    <property type="protein sequence ID" value="OAT54747.1"/>
    <property type="molecule type" value="Genomic_DNA"/>
</dbReference>
<evidence type="ECO:0000259" key="4">
    <source>
        <dbReference type="PROSITE" id="PS50949"/>
    </source>
</evidence>
<gene>
    <name evidence="5" type="ORF">M989_01452</name>
</gene>
<reference evidence="5 6" key="1">
    <citation type="submission" date="2016-04" db="EMBL/GenBank/DDBJ databases">
        <title>ATOL: Assembling a taxonomically balanced genome-scale reconstruction of the evolutionary history of the Enterobacteriaceae.</title>
        <authorList>
            <person name="Plunkett G.III."/>
            <person name="Neeno-Eckwall E.C."/>
            <person name="Glasner J.D."/>
            <person name="Perna N.T."/>
        </authorList>
    </citation>
    <scope>NUCLEOTIDE SEQUENCE [LARGE SCALE GENOMIC DNA]</scope>
    <source>
        <strain evidence="5 6">ATCC 51603</strain>
    </source>
</reference>
<accession>A0A1B7K3M3</accession>
<comment type="caution">
    <text evidence="5">The sequence shown here is derived from an EMBL/GenBank/DDBJ whole genome shotgun (WGS) entry which is preliminary data.</text>
</comment>
<dbReference type="InterPro" id="IPR036390">
    <property type="entry name" value="WH_DNA-bd_sf"/>
</dbReference>
<evidence type="ECO:0000256" key="2">
    <source>
        <dbReference type="ARBA" id="ARBA00023125"/>
    </source>
</evidence>
<keyword evidence="6" id="KW-1185">Reference proteome</keyword>
<dbReference type="InterPro" id="IPR028978">
    <property type="entry name" value="Chorismate_lyase_/UTRA_dom_sf"/>
</dbReference>
<dbReference type="Pfam" id="PF00392">
    <property type="entry name" value="GntR"/>
    <property type="match status" value="1"/>
</dbReference>
<dbReference type="SUPFAM" id="SSF46785">
    <property type="entry name" value="Winged helix' DNA-binding domain"/>
    <property type="match status" value="1"/>
</dbReference>
<sequence>MNVSPFSRRNGFLTFCFKKVLGGSKVVYQNIINLLKNRLNSSIYNVGDLLPSEKELATLYDVSRNTLRKALKTLEEEGMIERRHGSGTYLRNKHFQASLTHLDSFTEIARNEGKTPTSQILKFELQRASDDIAASLKVSHGEPVYYAKRLRFIDNIAMQVEETWLSASRFPDLTIAHMKNSKFAYIENECGVKILGCYESIQPILPSPEVAQLLHISALDPIVRMQTQAVDEQQNPIDYSILYTNMFEFQVKYFLPRKATTGSQVRRAGR</sequence>
<protein>
    <submittedName>
        <fullName evidence="5">GntR family transcriptional regulator</fullName>
    </submittedName>
</protein>
<dbReference type="PRINTS" id="PR00035">
    <property type="entry name" value="HTHGNTR"/>
</dbReference>
<keyword evidence="2" id="KW-0238">DNA-binding</keyword>
<dbReference type="SMART" id="SM00345">
    <property type="entry name" value="HTH_GNTR"/>
    <property type="match status" value="1"/>
</dbReference>
<dbReference type="Gene3D" id="3.40.1410.10">
    <property type="entry name" value="Chorismate lyase-like"/>
    <property type="match status" value="1"/>
</dbReference>
<evidence type="ECO:0000313" key="6">
    <source>
        <dbReference type="Proteomes" id="UP000078386"/>
    </source>
</evidence>
<dbReference type="PANTHER" id="PTHR44846:SF1">
    <property type="entry name" value="MANNOSYL-D-GLYCERATE TRANSPORT_METABOLISM SYSTEM REPRESSOR MNGR-RELATED"/>
    <property type="match status" value="1"/>
</dbReference>
<evidence type="ECO:0000256" key="1">
    <source>
        <dbReference type="ARBA" id="ARBA00023015"/>
    </source>
</evidence>
<evidence type="ECO:0000313" key="5">
    <source>
        <dbReference type="EMBL" id="OAT54747.1"/>
    </source>
</evidence>
<evidence type="ECO:0000256" key="3">
    <source>
        <dbReference type="ARBA" id="ARBA00023163"/>
    </source>
</evidence>
<keyword evidence="3" id="KW-0804">Transcription</keyword>
<dbReference type="GO" id="GO:0003700">
    <property type="term" value="F:DNA-binding transcription factor activity"/>
    <property type="evidence" value="ECO:0007669"/>
    <property type="project" value="InterPro"/>
</dbReference>
<dbReference type="SMART" id="SM00866">
    <property type="entry name" value="UTRA"/>
    <property type="match status" value="1"/>
</dbReference>
<dbReference type="PANTHER" id="PTHR44846">
    <property type="entry name" value="MANNOSYL-D-GLYCERATE TRANSPORT/METABOLISM SYSTEM REPRESSOR MNGR-RELATED"/>
    <property type="match status" value="1"/>
</dbReference>
<dbReference type="GO" id="GO:0045892">
    <property type="term" value="P:negative regulation of DNA-templated transcription"/>
    <property type="evidence" value="ECO:0007669"/>
    <property type="project" value="TreeGrafter"/>
</dbReference>
<dbReference type="Proteomes" id="UP000078386">
    <property type="component" value="Unassembled WGS sequence"/>
</dbReference>
<feature type="domain" description="HTH gntR-type" evidence="4">
    <location>
        <begin position="25"/>
        <end position="93"/>
    </location>
</feature>
<dbReference type="InterPro" id="IPR000524">
    <property type="entry name" value="Tscrpt_reg_HTH_GntR"/>
</dbReference>
<dbReference type="CDD" id="cd07377">
    <property type="entry name" value="WHTH_GntR"/>
    <property type="match status" value="1"/>
</dbReference>